<sequence length="194" mass="22131">MRKLDLTKLFKTYYSAGKAPALLDLDQANYIAISGIGDPNDQPFAAKVQALYATAYAIKFMHKAINQDFMVSKLEGLWDLDTQTPRAKWKYKLLIRMPAYIQQKSLCTAIAQVSSKKHLLLAKEIELYTMRERNVVQVLHTGPFSTEPDAIQQLHAFIAKKGLQKNGLHHEVYLSDFRNTVPEKLKTILRQPVK</sequence>
<dbReference type="EMBL" id="CP014504">
    <property type="protein sequence ID" value="AMP99549.1"/>
    <property type="molecule type" value="Genomic_DNA"/>
</dbReference>
<reference evidence="2 3" key="1">
    <citation type="submission" date="2016-03" db="EMBL/GenBank/DDBJ databases">
        <title>Complete genome sequence of Pedobacter cryoconitis PAMC 27485.</title>
        <authorList>
            <person name="Lee J."/>
            <person name="Kim O.-S."/>
        </authorList>
    </citation>
    <scope>NUCLEOTIDE SEQUENCE [LARGE SCALE GENOMIC DNA]</scope>
    <source>
        <strain evidence="2 3">PAMC 27485</strain>
    </source>
</reference>
<keyword evidence="3" id="KW-1185">Reference proteome</keyword>
<name>A0A127VE35_9SPHI</name>
<evidence type="ECO:0000259" key="1">
    <source>
        <dbReference type="Pfam" id="PF06445"/>
    </source>
</evidence>
<feature type="domain" description="GyrI-like small molecule binding" evidence="1">
    <location>
        <begin position="22"/>
        <end position="193"/>
    </location>
</feature>
<dbReference type="KEGG" id="pcm:AY601_2664"/>
<organism evidence="2 3">
    <name type="scientific">Pedobacter cryoconitis</name>
    <dbReference type="NCBI Taxonomy" id="188932"/>
    <lineage>
        <taxon>Bacteria</taxon>
        <taxon>Pseudomonadati</taxon>
        <taxon>Bacteroidota</taxon>
        <taxon>Sphingobacteriia</taxon>
        <taxon>Sphingobacteriales</taxon>
        <taxon>Sphingobacteriaceae</taxon>
        <taxon>Pedobacter</taxon>
    </lineage>
</organism>
<dbReference type="OrthoDB" id="4772335at2"/>
<dbReference type="AlphaFoldDB" id="A0A127VE35"/>
<dbReference type="InterPro" id="IPR011256">
    <property type="entry name" value="Reg_factor_effector_dom_sf"/>
</dbReference>
<dbReference type="Pfam" id="PF06445">
    <property type="entry name" value="GyrI-like"/>
    <property type="match status" value="1"/>
</dbReference>
<proteinExistence type="predicted"/>
<dbReference type="Proteomes" id="UP000071561">
    <property type="component" value="Chromosome"/>
</dbReference>
<evidence type="ECO:0000313" key="2">
    <source>
        <dbReference type="EMBL" id="AMP99549.1"/>
    </source>
</evidence>
<evidence type="ECO:0000313" key="3">
    <source>
        <dbReference type="Proteomes" id="UP000071561"/>
    </source>
</evidence>
<dbReference type="SUPFAM" id="SSF55136">
    <property type="entry name" value="Probable bacterial effector-binding domain"/>
    <property type="match status" value="1"/>
</dbReference>
<accession>A0A127VE35</accession>
<dbReference type="RefSeq" id="WP_068401815.1">
    <property type="nucleotide sequence ID" value="NZ_CP014504.1"/>
</dbReference>
<protein>
    <recommendedName>
        <fullName evidence="1">GyrI-like small molecule binding domain-containing protein</fullName>
    </recommendedName>
</protein>
<gene>
    <name evidence="2" type="ORF">AY601_2664</name>
</gene>
<dbReference type="InterPro" id="IPR029442">
    <property type="entry name" value="GyrI-like"/>
</dbReference>
<dbReference type="Gene3D" id="3.20.80.10">
    <property type="entry name" value="Regulatory factor, effector binding domain"/>
    <property type="match status" value="1"/>
</dbReference>
<dbReference type="PATRIC" id="fig|188932.3.peg.2777"/>